<accession>A0A856M6P3</accession>
<keyword evidence="3" id="KW-1185">Reference proteome</keyword>
<evidence type="ECO:0000313" key="3">
    <source>
        <dbReference type="Proteomes" id="UP000503129"/>
    </source>
</evidence>
<dbReference type="Proteomes" id="UP000503129">
    <property type="component" value="Chromosome"/>
</dbReference>
<evidence type="ECO:0000313" key="2">
    <source>
        <dbReference type="EMBL" id="QDL06518.1"/>
    </source>
</evidence>
<feature type="region of interest" description="Disordered" evidence="1">
    <location>
        <begin position="206"/>
        <end position="227"/>
    </location>
</feature>
<dbReference type="AlphaFoldDB" id="A0A856M6P3"/>
<reference evidence="2 3" key="1">
    <citation type="submission" date="2018-06" db="EMBL/GenBank/DDBJ databases">
        <title>Comparative genomics of Brasilonema spp. strains.</title>
        <authorList>
            <person name="Alvarenga D.O."/>
            <person name="Fiore M.F."/>
            <person name="Varani A.M."/>
        </authorList>
    </citation>
    <scope>NUCLEOTIDE SEQUENCE [LARGE SCALE GENOMIC DNA]</scope>
    <source>
        <strain evidence="2 3">CENA114</strain>
    </source>
</reference>
<sequence length="450" mass="49065">MLKHLMLSGWFRAQPFVKYLVFVMLIAPLTAASEDMTSAQQIQGAKVPSVTTQPDSVAVHSQLKATAAVDQANFISVPKAAPINSLTEKSDSIPKSVSAVSQPQTQIDEQTNKIDALTVKDSSESVQMPVDNDSLAPVELAPLPQESESASNEMAASQQNLVQRLKASKVIALATNNVSASGEVPAAKTLETVKIDPFKKGQQKSTAVPVVEQSRQQAQAAQQDPIGSPHPIPWAWIQATQDAISSRGASGVRYYRSMPVISADGRYAMYSRVQLEVRPQMYNSRVNSVLFVEDRQTKNLRVVSSTAPINDPLLKVQVSSASDSQGTIAVLVPVSWSQKGDRFLARKLEGAMNTSDVTDYAVIWDREQNRSESVTPSQEQYKHDIAVLLGWSKTHPDQVVFRAGELGEEQWSLVTVAYDGKTTSATTTEQPVIYGQRITDVWAGPQVAYR</sequence>
<name>A0A856M6P3_9CYAN</name>
<proteinExistence type="predicted"/>
<evidence type="ECO:0000256" key="1">
    <source>
        <dbReference type="SAM" id="MobiDB-lite"/>
    </source>
</evidence>
<dbReference type="RefSeq" id="WP_169263685.1">
    <property type="nucleotide sequence ID" value="NZ_CAWOXK010000001.1"/>
</dbReference>
<dbReference type="KEGG" id="bsen:DP114_00090"/>
<organism evidence="2 3">
    <name type="scientific">Brasilonema sennae CENA114</name>
    <dbReference type="NCBI Taxonomy" id="415709"/>
    <lineage>
        <taxon>Bacteria</taxon>
        <taxon>Bacillati</taxon>
        <taxon>Cyanobacteriota</taxon>
        <taxon>Cyanophyceae</taxon>
        <taxon>Nostocales</taxon>
        <taxon>Scytonemataceae</taxon>
        <taxon>Brasilonema</taxon>
        <taxon>Bromeliae group (in: Brasilonema)</taxon>
    </lineage>
</organism>
<gene>
    <name evidence="2" type="ORF">DP114_00090</name>
</gene>
<dbReference type="EMBL" id="CP030118">
    <property type="protein sequence ID" value="QDL06518.1"/>
    <property type="molecule type" value="Genomic_DNA"/>
</dbReference>
<protein>
    <submittedName>
        <fullName evidence="2">Uncharacterized protein</fullName>
    </submittedName>
</protein>